<feature type="region of interest" description="Disordered" evidence="1">
    <location>
        <begin position="94"/>
        <end position="120"/>
    </location>
</feature>
<dbReference type="Proteomes" id="UP000663879">
    <property type="component" value="Unassembled WGS sequence"/>
</dbReference>
<evidence type="ECO:0000256" key="1">
    <source>
        <dbReference type="SAM" id="MobiDB-lite"/>
    </source>
</evidence>
<reference evidence="3" key="1">
    <citation type="submission" date="2021-02" db="EMBL/GenBank/DDBJ databases">
        <authorList>
            <person name="Nowell W R."/>
        </authorList>
    </citation>
    <scope>NUCLEOTIDE SEQUENCE</scope>
    <source>
        <strain evidence="3">Ploen Becks lab</strain>
    </source>
</reference>
<evidence type="ECO:0000313" key="4">
    <source>
        <dbReference type="Proteomes" id="UP000663879"/>
    </source>
</evidence>
<evidence type="ECO:0000259" key="2">
    <source>
        <dbReference type="Pfam" id="PF13358"/>
    </source>
</evidence>
<dbReference type="Gene3D" id="3.30.420.10">
    <property type="entry name" value="Ribonuclease H-like superfamily/Ribonuclease H"/>
    <property type="match status" value="1"/>
</dbReference>
<gene>
    <name evidence="3" type="ORF">OXX778_LOCUS8974</name>
</gene>
<evidence type="ECO:0000313" key="3">
    <source>
        <dbReference type="EMBL" id="CAF0851464.1"/>
    </source>
</evidence>
<accession>A0A813W2G0</accession>
<name>A0A813W2G0_9BILA</name>
<comment type="caution">
    <text evidence="3">The sequence shown here is derived from an EMBL/GenBank/DDBJ whole genome shotgun (WGS) entry which is preliminary data.</text>
</comment>
<sequence>MTRKIKTESGSTPSRRQPKIKKELIDHSDIDDEMPNNTRKLTNMDLNEPEFTQEHPQLQPLEENVLATSDELIIQRNETIDDDTPIDIKMSMAEDYSDSEADDDEDLEDENRKNDNDKSRRRLPVSIKELIDYHSSNGKSIKEIVDRINLVCKPEEKISYGYVQKYLYRKKLEATTAKKARYYRKKYGFVYRRMRRKPILTDVHRQSRIQWCQAHADDKFEQDVFIGKTTLKPFLASLNQLKGQAPDPDQPRQQTTLHLWGAISRKGASPLQIFDGPLTTAMYLETLLENVVPFIAENFSEGHRFHQDNNPKHSAKLSQEFLSSTGINWVKSPPRSHDLNPIELVWTELIQNVSKRLPKTLGQVIVAVKDYWKTLTPEKCSEFIDKLTSVVPKVLEKNGEWVSLG</sequence>
<organism evidence="3 4">
    <name type="scientific">Brachionus calyciflorus</name>
    <dbReference type="NCBI Taxonomy" id="104777"/>
    <lineage>
        <taxon>Eukaryota</taxon>
        <taxon>Metazoa</taxon>
        <taxon>Spiralia</taxon>
        <taxon>Gnathifera</taxon>
        <taxon>Rotifera</taxon>
        <taxon>Eurotatoria</taxon>
        <taxon>Monogononta</taxon>
        <taxon>Pseudotrocha</taxon>
        <taxon>Ploima</taxon>
        <taxon>Brachionidae</taxon>
        <taxon>Brachionus</taxon>
    </lineage>
</organism>
<dbReference type="OrthoDB" id="9996331at2759"/>
<feature type="region of interest" description="Disordered" evidence="1">
    <location>
        <begin position="1"/>
        <end position="57"/>
    </location>
</feature>
<dbReference type="GO" id="GO:0003676">
    <property type="term" value="F:nucleic acid binding"/>
    <property type="evidence" value="ECO:0007669"/>
    <property type="project" value="InterPro"/>
</dbReference>
<dbReference type="InterPro" id="IPR038717">
    <property type="entry name" value="Tc1-like_DDE_dom"/>
</dbReference>
<dbReference type="AlphaFoldDB" id="A0A813W2G0"/>
<feature type="compositionally biased region" description="Acidic residues" evidence="1">
    <location>
        <begin position="95"/>
        <end position="109"/>
    </location>
</feature>
<dbReference type="InterPro" id="IPR036397">
    <property type="entry name" value="RNaseH_sf"/>
</dbReference>
<proteinExistence type="predicted"/>
<protein>
    <recommendedName>
        <fullName evidence="2">Tc1-like transposase DDE domain-containing protein</fullName>
    </recommendedName>
</protein>
<keyword evidence="4" id="KW-1185">Reference proteome</keyword>
<dbReference type="Pfam" id="PF13358">
    <property type="entry name" value="DDE_3"/>
    <property type="match status" value="1"/>
</dbReference>
<feature type="compositionally biased region" description="Polar residues" evidence="1">
    <location>
        <begin position="35"/>
        <end position="45"/>
    </location>
</feature>
<feature type="domain" description="Tc1-like transposase DDE" evidence="2">
    <location>
        <begin position="240"/>
        <end position="363"/>
    </location>
</feature>
<dbReference type="EMBL" id="CAJNOC010001285">
    <property type="protein sequence ID" value="CAF0851464.1"/>
    <property type="molecule type" value="Genomic_DNA"/>
</dbReference>